<evidence type="ECO:0000313" key="2">
    <source>
        <dbReference type="Proteomes" id="UP000837857"/>
    </source>
</evidence>
<organism evidence="1 2">
    <name type="scientific">Iphiclides podalirius</name>
    <name type="common">scarce swallowtail</name>
    <dbReference type="NCBI Taxonomy" id="110791"/>
    <lineage>
        <taxon>Eukaryota</taxon>
        <taxon>Metazoa</taxon>
        <taxon>Ecdysozoa</taxon>
        <taxon>Arthropoda</taxon>
        <taxon>Hexapoda</taxon>
        <taxon>Insecta</taxon>
        <taxon>Pterygota</taxon>
        <taxon>Neoptera</taxon>
        <taxon>Endopterygota</taxon>
        <taxon>Lepidoptera</taxon>
        <taxon>Glossata</taxon>
        <taxon>Ditrysia</taxon>
        <taxon>Papilionoidea</taxon>
        <taxon>Papilionidae</taxon>
        <taxon>Papilioninae</taxon>
        <taxon>Iphiclides</taxon>
    </lineage>
</organism>
<dbReference type="Proteomes" id="UP000837857">
    <property type="component" value="Chromosome 30"/>
</dbReference>
<dbReference type="EMBL" id="OW152842">
    <property type="protein sequence ID" value="CAH2065106.1"/>
    <property type="molecule type" value="Genomic_DNA"/>
</dbReference>
<gene>
    <name evidence="1" type="ORF">IPOD504_LOCUS13038</name>
</gene>
<name>A0ABN8IUH4_9NEOP</name>
<keyword evidence="2" id="KW-1185">Reference proteome</keyword>
<proteinExistence type="predicted"/>
<protein>
    <submittedName>
        <fullName evidence="1">Uncharacterized protein</fullName>
    </submittedName>
</protein>
<accession>A0ABN8IUH4</accession>
<evidence type="ECO:0000313" key="1">
    <source>
        <dbReference type="EMBL" id="CAH2065106.1"/>
    </source>
</evidence>
<feature type="non-terminal residue" evidence="1">
    <location>
        <position position="81"/>
    </location>
</feature>
<sequence>MDPIVIKVPKEMDKMNPINFYLYTNRSLRPLPIKKLIGYREVPQKYGYGPQKEILLDNQNIGRLVEYRETLPSLSDRRRMV</sequence>
<reference evidence="1" key="1">
    <citation type="submission" date="2022-03" db="EMBL/GenBank/DDBJ databases">
        <authorList>
            <person name="Martin H S."/>
        </authorList>
    </citation>
    <scope>NUCLEOTIDE SEQUENCE</scope>
</reference>